<keyword evidence="1" id="KW-0813">Transport</keyword>
<organism evidence="5 6">
    <name type="scientific">Acetoanaerobium pronyense</name>
    <dbReference type="NCBI Taxonomy" id="1482736"/>
    <lineage>
        <taxon>Bacteria</taxon>
        <taxon>Bacillati</taxon>
        <taxon>Bacillota</taxon>
        <taxon>Clostridia</taxon>
        <taxon>Peptostreptococcales</taxon>
        <taxon>Filifactoraceae</taxon>
        <taxon>Acetoanaerobium</taxon>
    </lineage>
</organism>
<proteinExistence type="predicted"/>
<dbReference type="InterPro" id="IPR027417">
    <property type="entry name" value="P-loop_NTPase"/>
</dbReference>
<evidence type="ECO:0000313" key="6">
    <source>
        <dbReference type="Proteomes" id="UP001314903"/>
    </source>
</evidence>
<evidence type="ECO:0000256" key="3">
    <source>
        <dbReference type="ARBA" id="ARBA00022840"/>
    </source>
</evidence>
<evidence type="ECO:0000259" key="4">
    <source>
        <dbReference type="PROSITE" id="PS50893"/>
    </source>
</evidence>
<dbReference type="EMBL" id="JAGGLI010000031">
    <property type="protein sequence ID" value="MBP2028511.1"/>
    <property type="molecule type" value="Genomic_DNA"/>
</dbReference>
<dbReference type="PROSITE" id="PS00211">
    <property type="entry name" value="ABC_TRANSPORTER_1"/>
    <property type="match status" value="1"/>
</dbReference>
<evidence type="ECO:0000313" key="5">
    <source>
        <dbReference type="EMBL" id="MBP2028511.1"/>
    </source>
</evidence>
<dbReference type="GO" id="GO:0005524">
    <property type="term" value="F:ATP binding"/>
    <property type="evidence" value="ECO:0007669"/>
    <property type="project" value="UniProtKB-KW"/>
</dbReference>
<gene>
    <name evidence="5" type="ORF">J2Z35_002337</name>
</gene>
<evidence type="ECO:0000256" key="1">
    <source>
        <dbReference type="ARBA" id="ARBA00022448"/>
    </source>
</evidence>
<evidence type="ECO:0000256" key="2">
    <source>
        <dbReference type="ARBA" id="ARBA00022741"/>
    </source>
</evidence>
<name>A0ABS4KL52_9FIRM</name>
<dbReference type="Proteomes" id="UP001314903">
    <property type="component" value="Unassembled WGS sequence"/>
</dbReference>
<dbReference type="InterPro" id="IPR003439">
    <property type="entry name" value="ABC_transporter-like_ATP-bd"/>
</dbReference>
<dbReference type="InterPro" id="IPR003593">
    <property type="entry name" value="AAA+_ATPase"/>
</dbReference>
<reference evidence="5 6" key="1">
    <citation type="submission" date="2021-03" db="EMBL/GenBank/DDBJ databases">
        <title>Genomic Encyclopedia of Type Strains, Phase IV (KMG-IV): sequencing the most valuable type-strain genomes for metagenomic binning, comparative biology and taxonomic classification.</title>
        <authorList>
            <person name="Goeker M."/>
        </authorList>
    </citation>
    <scope>NUCLEOTIDE SEQUENCE [LARGE SCALE GENOMIC DNA]</scope>
    <source>
        <strain evidence="5 6">DSM 27512</strain>
    </source>
</reference>
<dbReference type="InterPro" id="IPR017871">
    <property type="entry name" value="ABC_transporter-like_CS"/>
</dbReference>
<dbReference type="Pfam" id="PF00005">
    <property type="entry name" value="ABC_tran"/>
    <property type="match status" value="1"/>
</dbReference>
<keyword evidence="2" id="KW-0547">Nucleotide-binding</keyword>
<comment type="caution">
    <text evidence="5">The sequence shown here is derived from an EMBL/GenBank/DDBJ whole genome shotgun (WGS) entry which is preliminary data.</text>
</comment>
<keyword evidence="3 5" id="KW-0067">ATP-binding</keyword>
<dbReference type="SMART" id="SM00382">
    <property type="entry name" value="AAA"/>
    <property type="match status" value="1"/>
</dbReference>
<feature type="domain" description="ABC transporter" evidence="4">
    <location>
        <begin position="5"/>
        <end position="227"/>
    </location>
</feature>
<dbReference type="PANTHER" id="PTHR43776">
    <property type="entry name" value="TRANSPORT ATP-BINDING PROTEIN"/>
    <property type="match status" value="1"/>
</dbReference>
<keyword evidence="6" id="KW-1185">Reference proteome</keyword>
<dbReference type="SUPFAM" id="SSF52540">
    <property type="entry name" value="P-loop containing nucleoside triphosphate hydrolases"/>
    <property type="match status" value="1"/>
</dbReference>
<dbReference type="Gene3D" id="3.40.50.300">
    <property type="entry name" value="P-loop containing nucleotide triphosphate hydrolases"/>
    <property type="match status" value="1"/>
</dbReference>
<dbReference type="RefSeq" id="WP_209661560.1">
    <property type="nucleotide sequence ID" value="NZ_JAGGLI010000031.1"/>
</dbReference>
<accession>A0ABS4KL52</accession>
<protein>
    <submittedName>
        <fullName evidence="5">Nickel transport system ATP-binding protein</fullName>
    </submittedName>
</protein>
<dbReference type="PROSITE" id="PS50893">
    <property type="entry name" value="ABC_TRANSPORTER_2"/>
    <property type="match status" value="1"/>
</dbReference>
<sequence>MLLDIRNVSVSFKKENQKSLFGKERQRVLDDISFSMDYEDAIGIVGPSGSGKSTLGKVILGIIKPDTGEVILEGEKIPSIASRKSMSLVFQDYKASVNPRFTIRQIIEEPLFLSKSSLNKDKEINRLLKDVGLDESFASRFPHEVSGGQLQRICIARSIATNPKIILLDEATSSLDLENQINILDLLKELKSKYKLSYIFISHDLDSINYLCNKVITLKNGKVETYD</sequence>
<dbReference type="InterPro" id="IPR050319">
    <property type="entry name" value="ABC_transp_ATP-bind"/>
</dbReference>
<dbReference type="CDD" id="cd03257">
    <property type="entry name" value="ABC_NikE_OppD_transporters"/>
    <property type="match status" value="1"/>
</dbReference>